<comment type="caution">
    <text evidence="12">The sequence shown here is derived from an EMBL/GenBank/DDBJ whole genome shotgun (WGS) entry which is preliminary data.</text>
</comment>
<dbReference type="GO" id="GO:0032259">
    <property type="term" value="P:methylation"/>
    <property type="evidence" value="ECO:0007669"/>
    <property type="project" value="UniProtKB-KW"/>
</dbReference>
<evidence type="ECO:0000256" key="3">
    <source>
        <dbReference type="ARBA" id="ARBA00011890"/>
    </source>
</evidence>
<dbReference type="Proteomes" id="UP000567795">
    <property type="component" value="Unassembled WGS sequence"/>
</dbReference>
<name>A0A853A393_9ACTN</name>
<keyword evidence="6 12" id="KW-0489">Methyltransferase</keyword>
<evidence type="ECO:0000313" key="12">
    <source>
        <dbReference type="EMBL" id="NYI07940.1"/>
    </source>
</evidence>
<accession>A0A853A393</accession>
<protein>
    <recommendedName>
        <fullName evidence="4">Protein-L-isoaspartate O-methyltransferase</fullName>
        <ecNumber evidence="3">2.1.1.77</ecNumber>
    </recommendedName>
    <alternativeName>
        <fullName evidence="11">L-isoaspartyl protein carboxyl methyltransferase</fullName>
    </alternativeName>
    <alternativeName>
        <fullName evidence="9">Protein L-isoaspartyl methyltransferase</fullName>
    </alternativeName>
    <alternativeName>
        <fullName evidence="10">Protein-beta-aspartate methyltransferase</fullName>
    </alternativeName>
</protein>
<evidence type="ECO:0000256" key="9">
    <source>
        <dbReference type="ARBA" id="ARBA00030757"/>
    </source>
</evidence>
<keyword evidence="5" id="KW-0963">Cytoplasm</keyword>
<dbReference type="EMBL" id="JACBZD010000002">
    <property type="protein sequence ID" value="NYI07940.1"/>
    <property type="molecule type" value="Genomic_DNA"/>
</dbReference>
<evidence type="ECO:0000256" key="6">
    <source>
        <dbReference type="ARBA" id="ARBA00022603"/>
    </source>
</evidence>
<organism evidence="12 13">
    <name type="scientific">Allostreptomyces psammosilenae</name>
    <dbReference type="NCBI Taxonomy" id="1892865"/>
    <lineage>
        <taxon>Bacteria</taxon>
        <taxon>Bacillati</taxon>
        <taxon>Actinomycetota</taxon>
        <taxon>Actinomycetes</taxon>
        <taxon>Kitasatosporales</taxon>
        <taxon>Streptomycetaceae</taxon>
        <taxon>Allostreptomyces</taxon>
    </lineage>
</organism>
<dbReference type="GO" id="GO:0005737">
    <property type="term" value="C:cytoplasm"/>
    <property type="evidence" value="ECO:0007669"/>
    <property type="project" value="UniProtKB-SubCell"/>
</dbReference>
<dbReference type="PANTHER" id="PTHR11579:SF0">
    <property type="entry name" value="PROTEIN-L-ISOASPARTATE(D-ASPARTATE) O-METHYLTRANSFERASE"/>
    <property type="match status" value="1"/>
</dbReference>
<dbReference type="GO" id="GO:0004719">
    <property type="term" value="F:protein-L-isoaspartate (D-aspartate) O-methyltransferase activity"/>
    <property type="evidence" value="ECO:0007669"/>
    <property type="project" value="UniProtKB-EC"/>
</dbReference>
<keyword evidence="7 12" id="KW-0808">Transferase</keyword>
<evidence type="ECO:0000256" key="4">
    <source>
        <dbReference type="ARBA" id="ARBA00013346"/>
    </source>
</evidence>
<evidence type="ECO:0000256" key="11">
    <source>
        <dbReference type="ARBA" id="ARBA00031350"/>
    </source>
</evidence>
<evidence type="ECO:0000313" key="13">
    <source>
        <dbReference type="Proteomes" id="UP000567795"/>
    </source>
</evidence>
<dbReference type="Pfam" id="PF01135">
    <property type="entry name" value="PCMT"/>
    <property type="match status" value="1"/>
</dbReference>
<evidence type="ECO:0000256" key="7">
    <source>
        <dbReference type="ARBA" id="ARBA00022679"/>
    </source>
</evidence>
<evidence type="ECO:0000256" key="1">
    <source>
        <dbReference type="ARBA" id="ARBA00004496"/>
    </source>
</evidence>
<dbReference type="InterPro" id="IPR000682">
    <property type="entry name" value="PCMT"/>
</dbReference>
<sequence>MTRPSTEGTDRPGFPLGRFLLDNGCLTRDWAGSFEAVPRSLFLPDLMWAHDMATGRSTALNRYEEPAAWRRAALANVPIVTQWDDGEHTGTAPGSVPTSSASMPSVVASMLRDLDVKPGMRVLEVGTGTGWNAGLLAHRLGGDHVVSVEVDAAVAARARAALDRAGLHPEVVVADGREGWPPGAPYDRLIATCGIREVPAPWLEQVRPGGLILAPWGTHYANQDAVLRLTVAADGTASGRFTELVEFMKLRAHRLQWPRHAEYAPEFPGGADISLATTLELDDLGGTFDAATFVTGLAVSDCAHLVHRQNEETTTAWFYGLTDRSWAAVVFRGKEPAIVYQSGARRLASAVERAMRWWNGRGRPGLPRFGVTVTPTGQQIPWLDEPGSPVPRQV</sequence>
<dbReference type="PANTHER" id="PTHR11579">
    <property type="entry name" value="PROTEIN-L-ISOASPARTATE O-METHYLTRANSFERASE"/>
    <property type="match status" value="1"/>
</dbReference>
<evidence type="ECO:0000256" key="8">
    <source>
        <dbReference type="ARBA" id="ARBA00022691"/>
    </source>
</evidence>
<evidence type="ECO:0000256" key="2">
    <source>
        <dbReference type="ARBA" id="ARBA00005369"/>
    </source>
</evidence>
<proteinExistence type="inferred from homology"/>
<dbReference type="SUPFAM" id="SSF53335">
    <property type="entry name" value="S-adenosyl-L-methionine-dependent methyltransferases"/>
    <property type="match status" value="1"/>
</dbReference>
<reference evidence="12 13" key="1">
    <citation type="submission" date="2020-07" db="EMBL/GenBank/DDBJ databases">
        <title>Sequencing the genomes of 1000 actinobacteria strains.</title>
        <authorList>
            <person name="Klenk H.-P."/>
        </authorList>
    </citation>
    <scope>NUCLEOTIDE SEQUENCE [LARGE SCALE GENOMIC DNA]</scope>
    <source>
        <strain evidence="12 13">DSM 42178</strain>
    </source>
</reference>
<keyword evidence="13" id="KW-1185">Reference proteome</keyword>
<dbReference type="RefSeq" id="WP_312892839.1">
    <property type="nucleotide sequence ID" value="NZ_JACBZD010000002.1"/>
</dbReference>
<dbReference type="Gene3D" id="3.40.50.150">
    <property type="entry name" value="Vaccinia Virus protein VP39"/>
    <property type="match status" value="1"/>
</dbReference>
<comment type="subcellular location">
    <subcellularLocation>
        <location evidence="1">Cytoplasm</location>
    </subcellularLocation>
</comment>
<dbReference type="EC" id="2.1.1.77" evidence="3"/>
<dbReference type="InterPro" id="IPR029063">
    <property type="entry name" value="SAM-dependent_MTases_sf"/>
</dbReference>
<keyword evidence="8" id="KW-0949">S-adenosyl-L-methionine</keyword>
<comment type="similarity">
    <text evidence="2">Belongs to the methyltransferase superfamily. L-isoaspartyl/D-aspartyl protein methyltransferase family.</text>
</comment>
<gene>
    <name evidence="12" type="ORF">FHU37_004969</name>
</gene>
<dbReference type="AlphaFoldDB" id="A0A853A393"/>
<evidence type="ECO:0000256" key="5">
    <source>
        <dbReference type="ARBA" id="ARBA00022490"/>
    </source>
</evidence>
<evidence type="ECO:0000256" key="10">
    <source>
        <dbReference type="ARBA" id="ARBA00031323"/>
    </source>
</evidence>